<dbReference type="RefSeq" id="WP_343969512.1">
    <property type="nucleotide sequence ID" value="NZ_BAAAGK010000078.1"/>
</dbReference>
<evidence type="ECO:0000313" key="1">
    <source>
        <dbReference type="EMBL" id="MFC7598693.1"/>
    </source>
</evidence>
<keyword evidence="2" id="KW-1185">Reference proteome</keyword>
<name>A0ABW2SRR7_9ACTN</name>
<protein>
    <submittedName>
        <fullName evidence="1">Uncharacterized protein</fullName>
    </submittedName>
</protein>
<sequence length="186" mass="21520">MTSREKLDQWSYFEERGLADRFECAWVEAPDYRAAVTALRAEKETLACDLNQARRWYLPYSEENVVWVSEQSLNWIKMFTVSGSFPWRALESLPQLNGRAYHLTYDDGEFSEPVYVNGGEWEDIPADHWDRPRQEGAGLVGSSDIAQEMNFYLAALAYTTGRFIDDTWFTTPGLLCRIPNGAWPRE</sequence>
<accession>A0ABW2SRR7</accession>
<gene>
    <name evidence="1" type="ORF">ACFQVD_01085</name>
</gene>
<comment type="caution">
    <text evidence="1">The sequence shown here is derived from an EMBL/GenBank/DDBJ whole genome shotgun (WGS) entry which is preliminary data.</text>
</comment>
<dbReference type="EMBL" id="JBHTEE010000001">
    <property type="protein sequence ID" value="MFC7598693.1"/>
    <property type="molecule type" value="Genomic_DNA"/>
</dbReference>
<reference evidence="2" key="1">
    <citation type="journal article" date="2019" name="Int. J. Syst. Evol. Microbiol.">
        <title>The Global Catalogue of Microorganisms (GCM) 10K type strain sequencing project: providing services to taxonomists for standard genome sequencing and annotation.</title>
        <authorList>
            <consortium name="The Broad Institute Genomics Platform"/>
            <consortium name="The Broad Institute Genome Sequencing Center for Infectious Disease"/>
            <person name="Wu L."/>
            <person name="Ma J."/>
        </authorList>
    </citation>
    <scope>NUCLEOTIDE SEQUENCE [LARGE SCALE GENOMIC DNA]</scope>
    <source>
        <strain evidence="2">JCM 10083</strain>
    </source>
</reference>
<evidence type="ECO:0000313" key="2">
    <source>
        <dbReference type="Proteomes" id="UP001596514"/>
    </source>
</evidence>
<proteinExistence type="predicted"/>
<organism evidence="1 2">
    <name type="scientific">Streptosporangium amethystogenes subsp. fukuiense</name>
    <dbReference type="NCBI Taxonomy" id="698418"/>
    <lineage>
        <taxon>Bacteria</taxon>
        <taxon>Bacillati</taxon>
        <taxon>Actinomycetota</taxon>
        <taxon>Actinomycetes</taxon>
        <taxon>Streptosporangiales</taxon>
        <taxon>Streptosporangiaceae</taxon>
        <taxon>Streptosporangium</taxon>
    </lineage>
</organism>
<dbReference type="Proteomes" id="UP001596514">
    <property type="component" value="Unassembled WGS sequence"/>
</dbReference>